<dbReference type="AlphaFoldDB" id="A0A7S0BNY4"/>
<name>A0A7S0BNY4_9RHOD</name>
<accession>A0A7S0BNY4</accession>
<evidence type="ECO:0000313" key="1">
    <source>
        <dbReference type="EMBL" id="CAD8398520.1"/>
    </source>
</evidence>
<reference evidence="1" key="1">
    <citation type="submission" date="2021-01" db="EMBL/GenBank/DDBJ databases">
        <authorList>
            <person name="Corre E."/>
            <person name="Pelletier E."/>
            <person name="Niang G."/>
            <person name="Scheremetjew M."/>
            <person name="Finn R."/>
            <person name="Kale V."/>
            <person name="Holt S."/>
            <person name="Cochrane G."/>
            <person name="Meng A."/>
            <person name="Brown T."/>
            <person name="Cohen L."/>
        </authorList>
    </citation>
    <scope>NUCLEOTIDE SEQUENCE</scope>
    <source>
        <strain evidence="1">UTEX LB 2760</strain>
    </source>
</reference>
<gene>
    <name evidence="1" type="ORF">RMAR0315_LOCUS8512</name>
</gene>
<proteinExistence type="predicted"/>
<protein>
    <submittedName>
        <fullName evidence="1">Uncharacterized protein</fullName>
    </submittedName>
</protein>
<organism evidence="1">
    <name type="scientific">Rhodosorus marinus</name>
    <dbReference type="NCBI Taxonomy" id="101924"/>
    <lineage>
        <taxon>Eukaryota</taxon>
        <taxon>Rhodophyta</taxon>
        <taxon>Stylonematophyceae</taxon>
        <taxon>Stylonematales</taxon>
        <taxon>Stylonemataceae</taxon>
        <taxon>Rhodosorus</taxon>
    </lineage>
</organism>
<dbReference type="EMBL" id="HBEK01015629">
    <property type="protein sequence ID" value="CAD8398520.1"/>
    <property type="molecule type" value="Transcribed_RNA"/>
</dbReference>
<sequence>MDDTTLFALIGLIPGLRVVSIEESAELRKFARPSDTLFSEVGQLRCGVQIKEKLTPVVSQMAEKATASSKEAMTRMGLLVGNQNGAERELEIPGRPAGSNIKKEPVELKIPWRDLDLSGEVETQ</sequence>